<feature type="region of interest" description="Disordered" evidence="1">
    <location>
        <begin position="1"/>
        <end position="32"/>
    </location>
</feature>
<comment type="caution">
    <text evidence="2">The sequence shown here is derived from an EMBL/GenBank/DDBJ whole genome shotgun (WGS) entry which is preliminary data.</text>
</comment>
<protein>
    <submittedName>
        <fullName evidence="2">Uncharacterized protein</fullName>
    </submittedName>
</protein>
<evidence type="ECO:0000313" key="3">
    <source>
        <dbReference type="Proteomes" id="UP001234581"/>
    </source>
</evidence>
<dbReference type="GeneID" id="83210237"/>
<name>A0AAD7V9U0_9FUNG</name>
<feature type="compositionally biased region" description="Basic residues" evidence="1">
    <location>
        <begin position="14"/>
        <end position="25"/>
    </location>
</feature>
<gene>
    <name evidence="2" type="ORF">O0I10_002823</name>
</gene>
<evidence type="ECO:0000256" key="1">
    <source>
        <dbReference type="SAM" id="MobiDB-lite"/>
    </source>
</evidence>
<dbReference type="AlphaFoldDB" id="A0AAD7V9U0"/>
<organism evidence="2 3">
    <name type="scientific">Lichtheimia ornata</name>
    <dbReference type="NCBI Taxonomy" id="688661"/>
    <lineage>
        <taxon>Eukaryota</taxon>
        <taxon>Fungi</taxon>
        <taxon>Fungi incertae sedis</taxon>
        <taxon>Mucoromycota</taxon>
        <taxon>Mucoromycotina</taxon>
        <taxon>Mucoromycetes</taxon>
        <taxon>Mucorales</taxon>
        <taxon>Lichtheimiaceae</taxon>
        <taxon>Lichtheimia</taxon>
    </lineage>
</organism>
<proteinExistence type="predicted"/>
<keyword evidence="3" id="KW-1185">Reference proteome</keyword>
<dbReference type="Proteomes" id="UP001234581">
    <property type="component" value="Unassembled WGS sequence"/>
</dbReference>
<evidence type="ECO:0000313" key="2">
    <source>
        <dbReference type="EMBL" id="KAJ8661555.1"/>
    </source>
</evidence>
<dbReference type="RefSeq" id="XP_058346468.1">
    <property type="nucleotide sequence ID" value="XM_058482901.1"/>
</dbReference>
<reference evidence="2 3" key="1">
    <citation type="submission" date="2023-03" db="EMBL/GenBank/DDBJ databases">
        <title>Genome sequence of Lichtheimia ornata CBS 291.66.</title>
        <authorList>
            <person name="Mohabir J.T."/>
            <person name="Shea T.P."/>
            <person name="Kurbessoian T."/>
            <person name="Berby B."/>
            <person name="Fontaine J."/>
            <person name="Livny J."/>
            <person name="Gnirke A."/>
            <person name="Stajich J.E."/>
            <person name="Cuomo C.A."/>
        </authorList>
    </citation>
    <scope>NUCLEOTIDE SEQUENCE [LARGE SCALE GENOMIC DNA]</scope>
    <source>
        <strain evidence="2">CBS 291.66</strain>
    </source>
</reference>
<sequence length="72" mass="8618">MSHPLLHKAPPTTRRGRTGRRRRTARSTTMHDHSDIIRGRVVKDEPYVKFFDWLRHYDFPKTKMVLAEFPSK</sequence>
<dbReference type="EMBL" id="JARTCD010000008">
    <property type="protein sequence ID" value="KAJ8661555.1"/>
    <property type="molecule type" value="Genomic_DNA"/>
</dbReference>
<accession>A0AAD7V9U0</accession>